<protein>
    <submittedName>
        <fullName evidence="1">Uncharacterized protein</fullName>
    </submittedName>
</protein>
<dbReference type="EMBL" id="BMXY01000002">
    <property type="protein sequence ID" value="GGZ65761.1"/>
    <property type="molecule type" value="Genomic_DNA"/>
</dbReference>
<comment type="caution">
    <text evidence="1">The sequence shown here is derived from an EMBL/GenBank/DDBJ whole genome shotgun (WGS) entry which is preliminary data.</text>
</comment>
<organism evidence="1 2">
    <name type="scientific">Cognatilysobacter xinjiangensis</name>
    <dbReference type="NCBI Taxonomy" id="546892"/>
    <lineage>
        <taxon>Bacteria</taxon>
        <taxon>Pseudomonadati</taxon>
        <taxon>Pseudomonadota</taxon>
        <taxon>Gammaproteobacteria</taxon>
        <taxon>Lysobacterales</taxon>
        <taxon>Lysobacteraceae</taxon>
        <taxon>Cognatilysobacter</taxon>
    </lineage>
</organism>
<keyword evidence="2" id="KW-1185">Reference proteome</keyword>
<dbReference type="Proteomes" id="UP000643403">
    <property type="component" value="Unassembled WGS sequence"/>
</dbReference>
<evidence type="ECO:0000313" key="2">
    <source>
        <dbReference type="Proteomes" id="UP000643403"/>
    </source>
</evidence>
<evidence type="ECO:0000313" key="1">
    <source>
        <dbReference type="EMBL" id="GGZ65761.1"/>
    </source>
</evidence>
<accession>A0ABQ3C3U1</accession>
<sequence>MQHLLNQINTLTQQIQDYAAYGEQAMRWKATWDHYYQQVARFMSVVRNPTLSNKLSFNEVPLDYGVAEKCGAGAALDVTSIASGFIPDFGGDVIKNQQRLCGHIQMLENQKYNATVRYMKDVAPVLQQDLAKIQSQRAANNEQGTLQAINEASARLAAKQNESWQELRAQVESCDQLIAGLSSMQKSLARQALKGKSEPIIGTLVKTATLEAALKAK</sequence>
<gene>
    <name evidence="1" type="ORF">GCM10008101_19740</name>
</gene>
<proteinExistence type="predicted"/>
<name>A0ABQ3C3U1_9GAMM</name>
<reference evidence="2" key="1">
    <citation type="journal article" date="2019" name="Int. J. Syst. Evol. Microbiol.">
        <title>The Global Catalogue of Microorganisms (GCM) 10K type strain sequencing project: providing services to taxonomists for standard genome sequencing and annotation.</title>
        <authorList>
            <consortium name="The Broad Institute Genomics Platform"/>
            <consortium name="The Broad Institute Genome Sequencing Center for Infectious Disease"/>
            <person name="Wu L."/>
            <person name="Ma J."/>
        </authorList>
    </citation>
    <scope>NUCLEOTIDE SEQUENCE [LARGE SCALE GENOMIC DNA]</scope>
    <source>
        <strain evidence="2">KCTC 22558</strain>
    </source>
</reference>